<dbReference type="EMBL" id="BAABGF010000055">
    <property type="protein sequence ID" value="GAA4297624.1"/>
    <property type="molecule type" value="Genomic_DNA"/>
</dbReference>
<accession>A0ABP8F8M6</accession>
<proteinExistence type="predicted"/>
<comment type="caution">
    <text evidence="1">The sequence shown here is derived from an EMBL/GenBank/DDBJ whole genome shotgun (WGS) entry which is preliminary data.</text>
</comment>
<organism evidence="1 2">
    <name type="scientific">Mycobacterium paraffinicum</name>
    <dbReference type="NCBI Taxonomy" id="53378"/>
    <lineage>
        <taxon>Bacteria</taxon>
        <taxon>Bacillati</taxon>
        <taxon>Actinomycetota</taxon>
        <taxon>Actinomycetes</taxon>
        <taxon>Mycobacteriales</taxon>
        <taxon>Mycobacteriaceae</taxon>
        <taxon>Mycobacterium</taxon>
    </lineage>
</organism>
<evidence type="ECO:0000313" key="2">
    <source>
        <dbReference type="Proteomes" id="UP001501417"/>
    </source>
</evidence>
<reference evidence="2" key="1">
    <citation type="journal article" date="2019" name="Int. J. Syst. Evol. Microbiol.">
        <title>The Global Catalogue of Microorganisms (GCM) 10K type strain sequencing project: providing services to taxonomists for standard genome sequencing and annotation.</title>
        <authorList>
            <consortium name="The Broad Institute Genomics Platform"/>
            <consortium name="The Broad Institute Genome Sequencing Center for Infectious Disease"/>
            <person name="Wu L."/>
            <person name="Ma J."/>
        </authorList>
    </citation>
    <scope>NUCLEOTIDE SEQUENCE [LARGE SCALE GENOMIC DNA]</scope>
    <source>
        <strain evidence="2">JCM 17782</strain>
    </source>
</reference>
<protein>
    <recommendedName>
        <fullName evidence="3">DNA-binding protein</fullName>
    </recommendedName>
</protein>
<gene>
    <name evidence="1" type="ORF">GCM10023161_49870</name>
</gene>
<dbReference type="RefSeq" id="WP_264036822.1">
    <property type="nucleotide sequence ID" value="NZ_BAABGF010000055.1"/>
</dbReference>
<keyword evidence="2" id="KW-1185">Reference proteome</keyword>
<evidence type="ECO:0008006" key="3">
    <source>
        <dbReference type="Google" id="ProtNLM"/>
    </source>
</evidence>
<evidence type="ECO:0000313" key="1">
    <source>
        <dbReference type="EMBL" id="GAA4297624.1"/>
    </source>
</evidence>
<sequence>MTQREPRHSWVTYDDPRGFNDEPAFVDLDEAARRMNMSKAAVMELVRVHALRYTVAAGELLVEPAILHGAVTTPSK</sequence>
<dbReference type="Proteomes" id="UP001501417">
    <property type="component" value="Unassembled WGS sequence"/>
</dbReference>
<name>A0ABP8F8M6_9MYCO</name>